<dbReference type="Pfam" id="PF13620">
    <property type="entry name" value="CarboxypepD_reg"/>
    <property type="match status" value="1"/>
</dbReference>
<dbReference type="SUPFAM" id="SSF48452">
    <property type="entry name" value="TPR-like"/>
    <property type="match status" value="1"/>
</dbReference>
<comment type="caution">
    <text evidence="1">The sequence shown here is derived from an EMBL/GenBank/DDBJ whole genome shotgun (WGS) entry which is preliminary data.</text>
</comment>
<sequence length="702" mass="79488">MKLKIKVKHLFALAVALCASFILLQLIVMPRIDVAMAKKHFEQGTSGGKNDLLRVIDASSGGDKWELIRRYMIENGSDMSLTRFDVIAGDGTFYSSTATSYPDAPRWTGEERIKYLEAYVEGGPADGYLVRAAKQLAFEYLVLSRTEDAIRALERTEQRLTGGYDNQKRELKFARAKIYADAEQFETAERLLTELSEKPNQKGTYLNDNIAKLQTRIMEQRDDTKSSVSGTIKRSDGQPMAGIGVYLRSSRDVYHSLIESEPYQTLTDAEGNFAFKGVAPGSYVIYIGLGFEQIDGWTLPVSHDEEWIDLRGGEHLTRDITLQRLIQLRSPVDQQIITGKTVTFEWEPVEGAAYYTLNGTFPIENGTVGNRIKDHIESNSIEIPLETLYSVESGYSYKKFGDKDIPDPSNLLGYADPSSRFSWNVEAYDADGKLLTRSNGYRLNLNEQTMGPLPFFYLKERTLTDADRLLLEGRMDEALVEYKAAYERDEQDEHSLRMMVKLLRINATDAKRPLDAASVTYLEKLASVDDTGNDIFPLIEYYGSVEDWSQVDHYYGMLKEARQGRVESYSQAYYGKLLLKQGRVQEGAAQLRQAQENDPSNRFIGTYLASVIYLSGTLDTAEELALQYPERSYYDQNNPDWSDLVQGLKEESQDSNDDSYFSKLKEALRVCFGGEKTEIENWTAESEYSAMKAFIKALSKVD</sequence>
<keyword evidence="2" id="KW-1185">Reference proteome</keyword>
<dbReference type="SUPFAM" id="SSF49452">
    <property type="entry name" value="Starch-binding domain-like"/>
    <property type="match status" value="1"/>
</dbReference>
<accession>A0A841SU89</accession>
<dbReference type="GO" id="GO:0004180">
    <property type="term" value="F:carboxypeptidase activity"/>
    <property type="evidence" value="ECO:0007669"/>
    <property type="project" value="UniProtKB-KW"/>
</dbReference>
<dbReference type="InterPro" id="IPR013784">
    <property type="entry name" value="Carb-bd-like_fold"/>
</dbReference>
<keyword evidence="1" id="KW-0645">Protease</keyword>
<dbReference type="RefSeq" id="WP_185118423.1">
    <property type="nucleotide sequence ID" value="NZ_JACJVQ010000003.1"/>
</dbReference>
<evidence type="ECO:0000313" key="1">
    <source>
        <dbReference type="EMBL" id="MBB6633197.1"/>
    </source>
</evidence>
<organism evidence="1 2">
    <name type="scientific">Cohnella thailandensis</name>
    <dbReference type="NCBI Taxonomy" id="557557"/>
    <lineage>
        <taxon>Bacteria</taxon>
        <taxon>Bacillati</taxon>
        <taxon>Bacillota</taxon>
        <taxon>Bacilli</taxon>
        <taxon>Bacillales</taxon>
        <taxon>Paenibacillaceae</taxon>
        <taxon>Cohnella</taxon>
    </lineage>
</organism>
<name>A0A841SU89_9BACL</name>
<dbReference type="AlphaFoldDB" id="A0A841SU89"/>
<proteinExistence type="predicted"/>
<dbReference type="EMBL" id="JACJVQ010000003">
    <property type="protein sequence ID" value="MBB6633197.1"/>
    <property type="molecule type" value="Genomic_DNA"/>
</dbReference>
<protein>
    <submittedName>
        <fullName evidence="1">Carboxypeptidase regulatory-like domain-containing protein</fullName>
    </submittedName>
</protein>
<evidence type="ECO:0000313" key="2">
    <source>
        <dbReference type="Proteomes" id="UP000535838"/>
    </source>
</evidence>
<dbReference type="Proteomes" id="UP000535838">
    <property type="component" value="Unassembled WGS sequence"/>
</dbReference>
<gene>
    <name evidence="1" type="ORF">H7B67_03590</name>
</gene>
<dbReference type="GO" id="GO:0030246">
    <property type="term" value="F:carbohydrate binding"/>
    <property type="evidence" value="ECO:0007669"/>
    <property type="project" value="InterPro"/>
</dbReference>
<keyword evidence="1" id="KW-0121">Carboxypeptidase</keyword>
<keyword evidence="1" id="KW-0378">Hydrolase</keyword>
<dbReference type="Gene3D" id="1.25.40.10">
    <property type="entry name" value="Tetratricopeptide repeat domain"/>
    <property type="match status" value="1"/>
</dbReference>
<dbReference type="InterPro" id="IPR011990">
    <property type="entry name" value="TPR-like_helical_dom_sf"/>
</dbReference>
<reference evidence="1 2" key="1">
    <citation type="submission" date="2020-08" db="EMBL/GenBank/DDBJ databases">
        <title>Cohnella phylogeny.</title>
        <authorList>
            <person name="Dunlap C."/>
        </authorList>
    </citation>
    <scope>NUCLEOTIDE SEQUENCE [LARGE SCALE GENOMIC DNA]</scope>
    <source>
        <strain evidence="1 2">DSM 25241</strain>
    </source>
</reference>